<feature type="compositionally biased region" description="Basic and acidic residues" evidence="1">
    <location>
        <begin position="247"/>
        <end position="259"/>
    </location>
</feature>
<feature type="region of interest" description="Disordered" evidence="1">
    <location>
        <begin position="120"/>
        <end position="286"/>
    </location>
</feature>
<feature type="region of interest" description="Disordered" evidence="1">
    <location>
        <begin position="45"/>
        <end position="79"/>
    </location>
</feature>
<keyword evidence="2" id="KW-1185">Reference proteome</keyword>
<feature type="compositionally biased region" description="Basic and acidic residues" evidence="1">
    <location>
        <begin position="159"/>
        <end position="172"/>
    </location>
</feature>
<name>A0A9Y3SBA9_9CICH</name>
<dbReference type="RefSeq" id="XP_005755300.1">
    <property type="nucleotide sequence ID" value="XM_005755243.1"/>
</dbReference>
<evidence type="ECO:0000256" key="1">
    <source>
        <dbReference type="SAM" id="MobiDB-lite"/>
    </source>
</evidence>
<gene>
    <name evidence="3" type="primary">LOC102215352</name>
</gene>
<dbReference type="Proteomes" id="UP000695023">
    <property type="component" value="Unplaced"/>
</dbReference>
<feature type="non-terminal residue" evidence="3">
    <location>
        <position position="333"/>
    </location>
</feature>
<dbReference type="GeneID" id="102215352"/>
<feature type="compositionally biased region" description="Basic and acidic residues" evidence="1">
    <location>
        <begin position="184"/>
        <end position="202"/>
    </location>
</feature>
<accession>A0A9Y3SBA9</accession>
<feature type="compositionally biased region" description="Polar residues" evidence="1">
    <location>
        <begin position="214"/>
        <end position="229"/>
    </location>
</feature>
<evidence type="ECO:0000313" key="2">
    <source>
        <dbReference type="Proteomes" id="UP000695023"/>
    </source>
</evidence>
<feature type="compositionally biased region" description="Acidic residues" evidence="1">
    <location>
        <begin position="204"/>
        <end position="213"/>
    </location>
</feature>
<dbReference type="AlphaFoldDB" id="A0A9Y3SBA9"/>
<sequence length="333" mass="37305">MLDGKKQFVQGQRLLDGKQVVFKKRLDHLRDHHEKCSEKYTKYINAQQENSSDSDSNVMTVTGEPPPVLEDPEVPPLERTDSIFLPQDYLDQLSKVSDELETLSSCVEWTEDEFVPPKELMVESSSEGSVDVPAQRPMKRKKRKPHRTLKRAKQTITCSDKDSRSIENEKDTKRAKRTITCSDTDSRSTENEKDTKTEKVLDCPDSEVSDTEGDSSFCSPGGSSTPQEKQNMESDGCSFESGTTNSNEKEHTVEPEKCPSKTGSLVTPWMMESDNDTPVKGASQKRSWSAVETHAVEKTLKSFIESGKVPGKADCVSCIEASPKELENRTWKA</sequence>
<evidence type="ECO:0000313" key="3">
    <source>
        <dbReference type="RefSeq" id="XP_005755300.1"/>
    </source>
</evidence>
<reference evidence="3" key="1">
    <citation type="submission" date="2025-08" db="UniProtKB">
        <authorList>
            <consortium name="RefSeq"/>
        </authorList>
    </citation>
    <scope>IDENTIFICATION</scope>
</reference>
<proteinExistence type="predicted"/>
<protein>
    <submittedName>
        <fullName evidence="3">Uncharacterized protein LOC102215352</fullName>
    </submittedName>
</protein>
<feature type="compositionally biased region" description="Polar residues" evidence="1">
    <location>
        <begin position="45"/>
        <end position="60"/>
    </location>
</feature>
<feature type="compositionally biased region" description="Basic residues" evidence="1">
    <location>
        <begin position="137"/>
        <end position="153"/>
    </location>
</feature>
<organism evidence="2 3">
    <name type="scientific">Pundamilia nyererei</name>
    <dbReference type="NCBI Taxonomy" id="303518"/>
    <lineage>
        <taxon>Eukaryota</taxon>
        <taxon>Metazoa</taxon>
        <taxon>Chordata</taxon>
        <taxon>Craniata</taxon>
        <taxon>Vertebrata</taxon>
        <taxon>Euteleostomi</taxon>
        <taxon>Actinopterygii</taxon>
        <taxon>Neopterygii</taxon>
        <taxon>Teleostei</taxon>
        <taxon>Neoteleostei</taxon>
        <taxon>Acanthomorphata</taxon>
        <taxon>Ovalentaria</taxon>
        <taxon>Cichlomorphae</taxon>
        <taxon>Cichliformes</taxon>
        <taxon>Cichlidae</taxon>
        <taxon>African cichlids</taxon>
        <taxon>Pseudocrenilabrinae</taxon>
        <taxon>Haplochromini</taxon>
        <taxon>Pundamilia</taxon>
    </lineage>
</organism>